<dbReference type="Proteomes" id="UP000297989">
    <property type="component" value="Unassembled WGS sequence"/>
</dbReference>
<dbReference type="PANTHER" id="PTHR48306">
    <property type="entry name" value="XYLOSE ISOMERASE"/>
    <property type="match status" value="1"/>
</dbReference>
<keyword evidence="2 4" id="KW-0413">Isomerase</keyword>
<dbReference type="PANTHER" id="PTHR48306:SF1">
    <property type="entry name" value="XYLOSE ISOMERASE"/>
    <property type="match status" value="1"/>
</dbReference>
<organism evidence="4 5">
    <name type="scientific">Salmonella enterica subsp. enterica serovar Poona</name>
    <dbReference type="NCBI Taxonomy" id="436295"/>
    <lineage>
        <taxon>Bacteria</taxon>
        <taxon>Pseudomonadati</taxon>
        <taxon>Pseudomonadota</taxon>
        <taxon>Gammaproteobacteria</taxon>
        <taxon>Enterobacterales</taxon>
        <taxon>Enterobacteriaceae</taxon>
        <taxon>Salmonella</taxon>
    </lineage>
</organism>
<sequence>NAGGCTPGGLNFDAKVRRQSTDKYDLCYGHIGAMDTMALSLKIAARMVEDGELDKRVAKRYAGWNGELGQQILKGQLSLGELAQYAEQHNLAPVHQSGHQELLENLVNRYLFDK</sequence>
<evidence type="ECO:0000313" key="4">
    <source>
        <dbReference type="EMBL" id="TGD11466.1"/>
    </source>
</evidence>
<gene>
    <name evidence="4" type="ORF">C9F10_29230</name>
</gene>
<evidence type="ECO:0000256" key="2">
    <source>
        <dbReference type="ARBA" id="ARBA00023235"/>
    </source>
</evidence>
<dbReference type="InterPro" id="IPR036237">
    <property type="entry name" value="Xyl_isomerase-like_sf"/>
</dbReference>
<comment type="caution">
    <text evidence="4">The sequence shown here is derived from an EMBL/GenBank/DDBJ whole genome shotgun (WGS) entry which is preliminary data.</text>
</comment>
<reference evidence="4 5" key="1">
    <citation type="submission" date="2018-03" db="EMBL/GenBank/DDBJ databases">
        <title>Non-Typhoidal Salmonella genome sequencing and assembly.</title>
        <authorList>
            <person name="Matchawe C."/>
        </authorList>
    </citation>
    <scope>NUCLEOTIDE SEQUENCE [LARGE SCALE GENOMIC DNA]</scope>
    <source>
        <strain evidence="4 5">8EV</strain>
    </source>
</reference>
<dbReference type="GO" id="GO:0046872">
    <property type="term" value="F:metal ion binding"/>
    <property type="evidence" value="ECO:0007669"/>
    <property type="project" value="UniProtKB-KW"/>
</dbReference>
<dbReference type="EMBL" id="PYKK01001965">
    <property type="protein sequence ID" value="TGD11466.1"/>
    <property type="molecule type" value="Genomic_DNA"/>
</dbReference>
<dbReference type="PROSITE" id="PS51415">
    <property type="entry name" value="XYLOSE_ISOMERASE"/>
    <property type="match status" value="1"/>
</dbReference>
<name>A0A659S080_SALET</name>
<feature type="non-terminal residue" evidence="4">
    <location>
        <position position="1"/>
    </location>
</feature>
<evidence type="ECO:0000313" key="5">
    <source>
        <dbReference type="Proteomes" id="UP000297989"/>
    </source>
</evidence>
<keyword evidence="1" id="KW-0479">Metal-binding</keyword>
<evidence type="ECO:0000256" key="1">
    <source>
        <dbReference type="ARBA" id="ARBA00022723"/>
    </source>
</evidence>
<keyword evidence="3" id="KW-0119">Carbohydrate metabolism</keyword>
<dbReference type="Gene3D" id="3.20.20.150">
    <property type="entry name" value="Divalent-metal-dependent TIM barrel enzymes"/>
    <property type="match status" value="1"/>
</dbReference>
<evidence type="ECO:0000256" key="3">
    <source>
        <dbReference type="ARBA" id="ARBA00023277"/>
    </source>
</evidence>
<dbReference type="EC" id="5.3.1.5" evidence="4"/>
<dbReference type="GO" id="GO:0005975">
    <property type="term" value="P:carbohydrate metabolic process"/>
    <property type="evidence" value="ECO:0007669"/>
    <property type="project" value="InterPro"/>
</dbReference>
<dbReference type="InterPro" id="IPR001998">
    <property type="entry name" value="Xylose_isomerase"/>
</dbReference>
<dbReference type="GO" id="GO:0009045">
    <property type="term" value="F:xylose isomerase activity"/>
    <property type="evidence" value="ECO:0007669"/>
    <property type="project" value="UniProtKB-EC"/>
</dbReference>
<dbReference type="AlphaFoldDB" id="A0A659S080"/>
<proteinExistence type="predicted"/>
<accession>A0A659S080</accession>
<dbReference type="SUPFAM" id="SSF51658">
    <property type="entry name" value="Xylose isomerase-like"/>
    <property type="match status" value="1"/>
</dbReference>
<protein>
    <submittedName>
        <fullName evidence="4">Xylose isomerase</fullName>
        <ecNumber evidence="4">5.3.1.5</ecNumber>
    </submittedName>
</protein>